<proteinExistence type="predicted"/>
<evidence type="ECO:0000313" key="2">
    <source>
        <dbReference type="Proteomes" id="UP001153269"/>
    </source>
</evidence>
<reference evidence="1" key="1">
    <citation type="submission" date="2020-03" db="EMBL/GenBank/DDBJ databases">
        <authorList>
            <person name="Weist P."/>
        </authorList>
    </citation>
    <scope>NUCLEOTIDE SEQUENCE</scope>
</reference>
<comment type="caution">
    <text evidence="1">The sequence shown here is derived from an EMBL/GenBank/DDBJ whole genome shotgun (WGS) entry which is preliminary data.</text>
</comment>
<gene>
    <name evidence="1" type="ORF">PLEPLA_LOCUS41683</name>
</gene>
<accession>A0A9N7VRH4</accession>
<sequence length="68" mass="7705">MQLKPWILKGKRSNEKISSRKNNLSKPLDPALSLHGLTCLFSIQTVFCENRASSTALWNHDADFCSQK</sequence>
<dbReference type="Proteomes" id="UP001153269">
    <property type="component" value="Unassembled WGS sequence"/>
</dbReference>
<name>A0A9N7VRH4_PLEPL</name>
<keyword evidence="2" id="KW-1185">Reference proteome</keyword>
<protein>
    <submittedName>
        <fullName evidence="1">Uncharacterized protein</fullName>
    </submittedName>
</protein>
<dbReference type="EMBL" id="CADEAL010004192">
    <property type="protein sequence ID" value="CAB1453923.1"/>
    <property type="molecule type" value="Genomic_DNA"/>
</dbReference>
<evidence type="ECO:0000313" key="1">
    <source>
        <dbReference type="EMBL" id="CAB1453923.1"/>
    </source>
</evidence>
<dbReference type="AlphaFoldDB" id="A0A9N7VRH4"/>
<organism evidence="1 2">
    <name type="scientific">Pleuronectes platessa</name>
    <name type="common">European plaice</name>
    <dbReference type="NCBI Taxonomy" id="8262"/>
    <lineage>
        <taxon>Eukaryota</taxon>
        <taxon>Metazoa</taxon>
        <taxon>Chordata</taxon>
        <taxon>Craniata</taxon>
        <taxon>Vertebrata</taxon>
        <taxon>Euteleostomi</taxon>
        <taxon>Actinopterygii</taxon>
        <taxon>Neopterygii</taxon>
        <taxon>Teleostei</taxon>
        <taxon>Neoteleostei</taxon>
        <taxon>Acanthomorphata</taxon>
        <taxon>Carangaria</taxon>
        <taxon>Pleuronectiformes</taxon>
        <taxon>Pleuronectoidei</taxon>
        <taxon>Pleuronectidae</taxon>
        <taxon>Pleuronectes</taxon>
    </lineage>
</organism>